<accession>A0ABD8B0E1</accession>
<evidence type="ECO:0000256" key="2">
    <source>
        <dbReference type="ARBA" id="ARBA00023125"/>
    </source>
</evidence>
<dbReference type="PROSITE" id="PS00041">
    <property type="entry name" value="HTH_ARAC_FAMILY_1"/>
    <property type="match status" value="1"/>
</dbReference>
<sequence>MGVPTFLETGHMQEGFPIRVIHTGNQFNYAAHWHDEVELVLVNGKSARIGVNDHVCELEKGDVLLIKPGDVHCFLPGTEHLTIILFRLELLTGSFTTEAEIQDLGQLFNKTTVIPSNTGSQSNLTQYIDDIITEKKNQKPGYRWLMVSRLYDLIILLLRTKVPVTTDESSSSGWACTSSKKFEFLESVCEYLEEHYAEPIKLEQVAEHIKFSKFHVCKLFKEIKGVTLMEYLNHFRIIKSEWALLFRQDTILEIAIGHGFNNVNSYNRLFKKYNDCTPSEFRKKHRTNITKYGG</sequence>
<dbReference type="Pfam" id="PF02311">
    <property type="entry name" value="AraC_binding"/>
    <property type="match status" value="1"/>
</dbReference>
<reference evidence="5 6" key="1">
    <citation type="submission" date="2024-02" db="EMBL/GenBank/DDBJ databases">
        <title>Complete sequences of two Paenibacillus sp. strains and one Lysinibacillus strain isolated from the environment on STAA medium highlight biotechnological potential.</title>
        <authorList>
            <person name="Attere S.A."/>
            <person name="Piche L.C."/>
            <person name="Intertaglia L."/>
            <person name="Lami R."/>
            <person name="Charette S.J."/>
            <person name="Vincent A.T."/>
        </authorList>
    </citation>
    <scope>NUCLEOTIDE SEQUENCE [LARGE SCALE GENOMIC DNA]</scope>
    <source>
        <strain evidence="5 6">Y5S-7</strain>
    </source>
</reference>
<evidence type="ECO:0000256" key="3">
    <source>
        <dbReference type="ARBA" id="ARBA00023163"/>
    </source>
</evidence>
<dbReference type="InterPro" id="IPR009057">
    <property type="entry name" value="Homeodomain-like_sf"/>
</dbReference>
<dbReference type="GO" id="GO:0003677">
    <property type="term" value="F:DNA binding"/>
    <property type="evidence" value="ECO:0007669"/>
    <property type="project" value="UniProtKB-KW"/>
</dbReference>
<feature type="domain" description="HTH araC/xylS-type" evidence="4">
    <location>
        <begin position="186"/>
        <end position="284"/>
    </location>
</feature>
<dbReference type="InterPro" id="IPR037923">
    <property type="entry name" value="HTH-like"/>
</dbReference>
<evidence type="ECO:0000313" key="6">
    <source>
        <dbReference type="Proteomes" id="UP001364764"/>
    </source>
</evidence>
<dbReference type="SUPFAM" id="SSF51215">
    <property type="entry name" value="Regulatory protein AraC"/>
    <property type="match status" value="1"/>
</dbReference>
<dbReference type="SMART" id="SM00342">
    <property type="entry name" value="HTH_ARAC"/>
    <property type="match status" value="1"/>
</dbReference>
<dbReference type="InterPro" id="IPR003313">
    <property type="entry name" value="AraC-bd"/>
</dbReference>
<keyword evidence="3" id="KW-0804">Transcription</keyword>
<keyword evidence="2" id="KW-0238">DNA-binding</keyword>
<dbReference type="Pfam" id="PF12833">
    <property type="entry name" value="HTH_18"/>
    <property type="match status" value="1"/>
</dbReference>
<name>A0ABD8B0E1_PAEAM</name>
<dbReference type="AlphaFoldDB" id="A0ABD8B0E1"/>
<proteinExistence type="predicted"/>
<organism evidence="5 6">
    <name type="scientific">Paenibacillus amylolyticus</name>
    <dbReference type="NCBI Taxonomy" id="1451"/>
    <lineage>
        <taxon>Bacteria</taxon>
        <taxon>Bacillati</taxon>
        <taxon>Bacillota</taxon>
        <taxon>Bacilli</taxon>
        <taxon>Bacillales</taxon>
        <taxon>Paenibacillaceae</taxon>
        <taxon>Paenibacillus</taxon>
    </lineage>
</organism>
<dbReference type="RefSeq" id="WP_017688600.1">
    <property type="nucleotide sequence ID" value="NZ_BIMJ01000027.1"/>
</dbReference>
<evidence type="ECO:0000313" key="5">
    <source>
        <dbReference type="EMBL" id="WWP23310.1"/>
    </source>
</evidence>
<dbReference type="PANTHER" id="PTHR43280:SF28">
    <property type="entry name" value="HTH-TYPE TRANSCRIPTIONAL ACTIVATOR RHAS"/>
    <property type="match status" value="1"/>
</dbReference>
<dbReference type="GeneID" id="32217361"/>
<dbReference type="PROSITE" id="PS01124">
    <property type="entry name" value="HTH_ARAC_FAMILY_2"/>
    <property type="match status" value="1"/>
</dbReference>
<dbReference type="EMBL" id="CP145892">
    <property type="protein sequence ID" value="WWP23310.1"/>
    <property type="molecule type" value="Genomic_DNA"/>
</dbReference>
<dbReference type="Gene3D" id="1.10.10.60">
    <property type="entry name" value="Homeodomain-like"/>
    <property type="match status" value="2"/>
</dbReference>
<protein>
    <submittedName>
        <fullName evidence="5">AraC family transcriptional regulator</fullName>
    </submittedName>
</protein>
<evidence type="ECO:0000256" key="1">
    <source>
        <dbReference type="ARBA" id="ARBA00023015"/>
    </source>
</evidence>
<gene>
    <name evidence="5" type="ORF">V6668_14420</name>
</gene>
<dbReference type="InterPro" id="IPR018060">
    <property type="entry name" value="HTH_AraC"/>
</dbReference>
<dbReference type="PANTHER" id="PTHR43280">
    <property type="entry name" value="ARAC-FAMILY TRANSCRIPTIONAL REGULATOR"/>
    <property type="match status" value="1"/>
</dbReference>
<evidence type="ECO:0000259" key="4">
    <source>
        <dbReference type="PROSITE" id="PS01124"/>
    </source>
</evidence>
<dbReference type="Proteomes" id="UP001364764">
    <property type="component" value="Chromosome"/>
</dbReference>
<dbReference type="SUPFAM" id="SSF46689">
    <property type="entry name" value="Homeodomain-like"/>
    <property type="match status" value="2"/>
</dbReference>
<dbReference type="InterPro" id="IPR018062">
    <property type="entry name" value="HTH_AraC-typ_CS"/>
</dbReference>
<keyword evidence="1" id="KW-0805">Transcription regulation</keyword>
<dbReference type="InterPro" id="IPR014710">
    <property type="entry name" value="RmlC-like_jellyroll"/>
</dbReference>
<dbReference type="GeneID" id="93476683"/>
<dbReference type="Gene3D" id="2.60.120.10">
    <property type="entry name" value="Jelly Rolls"/>
    <property type="match status" value="1"/>
</dbReference>